<organism evidence="2 3">
    <name type="scientific">Nocardioides gansuensis</name>
    <dbReference type="NCBI Taxonomy" id="2138300"/>
    <lineage>
        <taxon>Bacteria</taxon>
        <taxon>Bacillati</taxon>
        <taxon>Actinomycetota</taxon>
        <taxon>Actinomycetes</taxon>
        <taxon>Propionibacteriales</taxon>
        <taxon>Nocardioidaceae</taxon>
        <taxon>Nocardioides</taxon>
    </lineage>
</organism>
<keyword evidence="3" id="KW-1185">Reference proteome</keyword>
<name>A0A2T8F8Q7_9ACTN</name>
<protein>
    <submittedName>
        <fullName evidence="2">Uncharacterized protein</fullName>
    </submittedName>
</protein>
<evidence type="ECO:0000313" key="3">
    <source>
        <dbReference type="Proteomes" id="UP000246018"/>
    </source>
</evidence>
<keyword evidence="1" id="KW-0732">Signal</keyword>
<dbReference type="AlphaFoldDB" id="A0A2T8F8Q7"/>
<proteinExistence type="predicted"/>
<sequence length="312" mass="33080">MQRLRLILAIGLAVLMSVAPCVSTIAAAGEPECYPVQIPCPPNSGKDVCWKQVCTGGDDHGGGDDGSGTGTGGEAYTKCMFAGREVPCVGPAGTWSAAHSCWLTLTTPQQPPPAGTKDEDGDWYWCTPPPPYIGSRPPVWIEGPAITWVDPGPLAAQVAGTMPLAKPETHMAPKPPLMTYVGLETWLWIPESQWKPLSASTSLSGATVTVTATPVRVSWNMTEASVRCFSPGRPWVRGMSSDEVTDCDYVYQTVSDGQPDGAYKVSAQLAYKVAWTCTGPCLGTEGSLGILPGPVSDRTNLRVGERQSVVIR</sequence>
<gene>
    <name evidence="2" type="ORF">DDE18_15650</name>
</gene>
<feature type="chain" id="PRO_5015457772" evidence="1">
    <location>
        <begin position="29"/>
        <end position="312"/>
    </location>
</feature>
<feature type="signal peptide" evidence="1">
    <location>
        <begin position="1"/>
        <end position="28"/>
    </location>
</feature>
<reference evidence="2 3" key="1">
    <citation type="submission" date="2018-04" db="EMBL/GenBank/DDBJ databases">
        <title>Genome of Nocardioides gansuensis WSJ-1.</title>
        <authorList>
            <person name="Wu S."/>
            <person name="Wang G."/>
        </authorList>
    </citation>
    <scope>NUCLEOTIDE SEQUENCE [LARGE SCALE GENOMIC DNA]</scope>
    <source>
        <strain evidence="2 3">WSJ-1</strain>
    </source>
</reference>
<dbReference type="Proteomes" id="UP000246018">
    <property type="component" value="Unassembled WGS sequence"/>
</dbReference>
<evidence type="ECO:0000256" key="1">
    <source>
        <dbReference type="SAM" id="SignalP"/>
    </source>
</evidence>
<accession>A0A2T8F8Q7</accession>
<comment type="caution">
    <text evidence="2">The sequence shown here is derived from an EMBL/GenBank/DDBJ whole genome shotgun (WGS) entry which is preliminary data.</text>
</comment>
<evidence type="ECO:0000313" key="2">
    <source>
        <dbReference type="EMBL" id="PVG82111.1"/>
    </source>
</evidence>
<dbReference type="EMBL" id="QDGZ01000006">
    <property type="protein sequence ID" value="PVG82111.1"/>
    <property type="molecule type" value="Genomic_DNA"/>
</dbReference>